<dbReference type="SUPFAM" id="SSF89447">
    <property type="entry name" value="AbrB/MazE/MraZ-like"/>
    <property type="match status" value="1"/>
</dbReference>
<name>A0A497F1A8_9CREN</name>
<dbReference type="PROSITE" id="PS51740">
    <property type="entry name" value="SPOVT_ABRB"/>
    <property type="match status" value="1"/>
</dbReference>
<dbReference type="Gene3D" id="2.10.260.10">
    <property type="match status" value="1"/>
</dbReference>
<dbReference type="Pfam" id="PF04014">
    <property type="entry name" value="MazE_antitoxin"/>
    <property type="match status" value="1"/>
</dbReference>
<dbReference type="EMBL" id="QMQX01000017">
    <property type="protein sequence ID" value="RLE53246.1"/>
    <property type="molecule type" value="Genomic_DNA"/>
</dbReference>
<feature type="domain" description="SpoVT-AbrB" evidence="1">
    <location>
        <begin position="1"/>
        <end position="46"/>
    </location>
</feature>
<dbReference type="PANTHER" id="PTHR34860:SF7">
    <property type="entry name" value="TRANSCRIPTION REGULATOR, SPOVT_ABRB FAMILY"/>
    <property type="match status" value="1"/>
</dbReference>
<dbReference type="Proteomes" id="UP000278475">
    <property type="component" value="Unassembled WGS sequence"/>
</dbReference>
<dbReference type="NCBIfam" id="TIGR01439">
    <property type="entry name" value="lp_hng_hel_AbrB"/>
    <property type="match status" value="1"/>
</dbReference>
<dbReference type="PANTHER" id="PTHR34860">
    <property type="entry name" value="REPRESSOR-LIKE PROTEIN SSO7C3"/>
    <property type="match status" value="1"/>
</dbReference>
<dbReference type="InterPro" id="IPR037914">
    <property type="entry name" value="SpoVT-AbrB_sf"/>
</dbReference>
<sequence length="81" mass="9362">MFVVNVDSRGRVLIPKELRDKVKIREGTRVKVDVKEGKIVIEPLKPIADKFYGAFEVKSWPDDLDSFIVKAVEEWWSTRGT</sequence>
<dbReference type="Proteomes" id="UP000272051">
    <property type="component" value="Unassembled WGS sequence"/>
</dbReference>
<comment type="caution">
    <text evidence="3">The sequence shown here is derived from an EMBL/GenBank/DDBJ whole genome shotgun (WGS) entry which is preliminary data.</text>
</comment>
<dbReference type="SMART" id="SM00966">
    <property type="entry name" value="SpoVT_AbrB"/>
    <property type="match status" value="1"/>
</dbReference>
<evidence type="ECO:0000313" key="2">
    <source>
        <dbReference type="EMBL" id="RLE50247.1"/>
    </source>
</evidence>
<dbReference type="InterPro" id="IPR007159">
    <property type="entry name" value="SpoVT-AbrB_dom"/>
</dbReference>
<gene>
    <name evidence="2" type="ORF">DRJ31_02045</name>
    <name evidence="3" type="ORF">DRJ33_01585</name>
</gene>
<dbReference type="InterPro" id="IPR052975">
    <property type="entry name" value="Repressor-like_regulatory"/>
</dbReference>
<evidence type="ECO:0000259" key="1">
    <source>
        <dbReference type="PROSITE" id="PS51740"/>
    </source>
</evidence>
<evidence type="ECO:0000313" key="4">
    <source>
        <dbReference type="Proteomes" id="UP000272051"/>
    </source>
</evidence>
<keyword evidence="3" id="KW-0238">DNA-binding</keyword>
<organism evidence="3 4">
    <name type="scientific">Thermoproteota archaeon</name>
    <dbReference type="NCBI Taxonomy" id="2056631"/>
    <lineage>
        <taxon>Archaea</taxon>
        <taxon>Thermoproteota</taxon>
    </lineage>
</organism>
<reference evidence="4 5" key="1">
    <citation type="submission" date="2018-06" db="EMBL/GenBank/DDBJ databases">
        <title>Extensive metabolic versatility and redundancy in microbially diverse, dynamic hydrothermal sediments.</title>
        <authorList>
            <person name="Dombrowski N."/>
            <person name="Teske A."/>
            <person name="Baker B.J."/>
        </authorList>
    </citation>
    <scope>NUCLEOTIDE SEQUENCE [LARGE SCALE GENOMIC DNA]</scope>
    <source>
        <strain evidence="3">B34_G17</strain>
        <strain evidence="2">B66_G16</strain>
    </source>
</reference>
<dbReference type="AlphaFoldDB" id="A0A497F1A8"/>
<accession>A0A497F1A8</accession>
<proteinExistence type="predicted"/>
<evidence type="ECO:0000313" key="5">
    <source>
        <dbReference type="Proteomes" id="UP000278475"/>
    </source>
</evidence>
<dbReference type="EMBL" id="QMQV01000010">
    <property type="protein sequence ID" value="RLE50247.1"/>
    <property type="molecule type" value="Genomic_DNA"/>
</dbReference>
<evidence type="ECO:0000313" key="3">
    <source>
        <dbReference type="EMBL" id="RLE53246.1"/>
    </source>
</evidence>
<dbReference type="GO" id="GO:0003677">
    <property type="term" value="F:DNA binding"/>
    <property type="evidence" value="ECO:0007669"/>
    <property type="project" value="UniProtKB-KW"/>
</dbReference>
<protein>
    <submittedName>
        <fullName evidence="3">AbrB/MazE/SpoVT family DNA-binding domain-containing protein</fullName>
    </submittedName>
</protein>